<name>A0ACC2NKR3_9HYME</name>
<dbReference type="EMBL" id="CM056743">
    <property type="protein sequence ID" value="KAJ8671845.1"/>
    <property type="molecule type" value="Genomic_DNA"/>
</dbReference>
<evidence type="ECO:0000313" key="2">
    <source>
        <dbReference type="Proteomes" id="UP001239111"/>
    </source>
</evidence>
<evidence type="ECO:0000313" key="1">
    <source>
        <dbReference type="EMBL" id="KAJ8671845.1"/>
    </source>
</evidence>
<reference evidence="1" key="1">
    <citation type="submission" date="2023-04" db="EMBL/GenBank/DDBJ databases">
        <title>A chromosome-level genome assembly of the parasitoid wasp Eretmocerus hayati.</title>
        <authorList>
            <person name="Zhong Y."/>
            <person name="Liu S."/>
            <person name="Liu Y."/>
        </authorList>
    </citation>
    <scope>NUCLEOTIDE SEQUENCE</scope>
    <source>
        <strain evidence="1">ZJU_SS_LIU_2023</strain>
    </source>
</reference>
<proteinExistence type="predicted"/>
<organism evidence="1 2">
    <name type="scientific">Eretmocerus hayati</name>
    <dbReference type="NCBI Taxonomy" id="131215"/>
    <lineage>
        <taxon>Eukaryota</taxon>
        <taxon>Metazoa</taxon>
        <taxon>Ecdysozoa</taxon>
        <taxon>Arthropoda</taxon>
        <taxon>Hexapoda</taxon>
        <taxon>Insecta</taxon>
        <taxon>Pterygota</taxon>
        <taxon>Neoptera</taxon>
        <taxon>Endopterygota</taxon>
        <taxon>Hymenoptera</taxon>
        <taxon>Apocrita</taxon>
        <taxon>Proctotrupomorpha</taxon>
        <taxon>Chalcidoidea</taxon>
        <taxon>Aphelinidae</taxon>
        <taxon>Aphelininae</taxon>
        <taxon>Eretmocerus</taxon>
    </lineage>
</organism>
<sequence>MTRSRARQDLALQQLVEDLQPLSLHNRTHTPRRTTLPAGVATSTPRESQQPYQDCYRGNLSLEPMEGLDETEQEVDETILAKPNCLNSKESREPSPSPPTTDHSTPSETSTGMNLLPYLSYKHVTFNNEKIAVLELIVRITDGEDVDNTVRAAIEIERQLEAQQALRKPPTPANLPKPDFPQKPSKRNVFPGSGISGAHYLQEALATLDFDERVLSTYVLTIPLSLECTHPLLPVKPLDPSLLGMQGPPTESVSDVSDQESLNDIEDYGYHGSDVDSDCSFIPDWNYEEVNQFHILE</sequence>
<gene>
    <name evidence="1" type="ORF">QAD02_003104</name>
</gene>
<protein>
    <submittedName>
        <fullName evidence="1">Uncharacterized protein</fullName>
    </submittedName>
</protein>
<keyword evidence="2" id="KW-1185">Reference proteome</keyword>
<dbReference type="Proteomes" id="UP001239111">
    <property type="component" value="Chromosome 3"/>
</dbReference>
<accession>A0ACC2NKR3</accession>
<comment type="caution">
    <text evidence="1">The sequence shown here is derived from an EMBL/GenBank/DDBJ whole genome shotgun (WGS) entry which is preliminary data.</text>
</comment>